<dbReference type="EMBL" id="BQFW01000010">
    <property type="protein sequence ID" value="GJJ74895.1"/>
    <property type="molecule type" value="Genomic_DNA"/>
</dbReference>
<evidence type="ECO:0000313" key="4">
    <source>
        <dbReference type="Proteomes" id="UP000827284"/>
    </source>
</evidence>
<evidence type="ECO:0000256" key="1">
    <source>
        <dbReference type="SAM" id="MobiDB-lite"/>
    </source>
</evidence>
<name>A0A9P3HDT4_9FUNG</name>
<accession>A0A9P3HDT4</accession>
<dbReference type="Gene3D" id="1.20.1280.50">
    <property type="match status" value="1"/>
</dbReference>
<protein>
    <recommendedName>
        <fullName evidence="2">F-box domain-containing protein</fullName>
    </recommendedName>
</protein>
<dbReference type="OrthoDB" id="2322499at2759"/>
<evidence type="ECO:0000313" key="3">
    <source>
        <dbReference type="EMBL" id="GJJ74895.1"/>
    </source>
</evidence>
<reference evidence="3" key="1">
    <citation type="submission" date="2021-11" db="EMBL/GenBank/DDBJ databases">
        <authorList>
            <person name="Herlambang A."/>
            <person name="Guo Y."/>
            <person name="Takashima Y."/>
            <person name="Nishizawa T."/>
        </authorList>
    </citation>
    <scope>NUCLEOTIDE SEQUENCE</scope>
    <source>
        <strain evidence="3">E1425</strain>
    </source>
</reference>
<dbReference type="InterPro" id="IPR001810">
    <property type="entry name" value="F-box_dom"/>
</dbReference>
<dbReference type="InterPro" id="IPR036047">
    <property type="entry name" value="F-box-like_dom_sf"/>
</dbReference>
<dbReference type="Pfam" id="PF12937">
    <property type="entry name" value="F-box-like"/>
    <property type="match status" value="1"/>
</dbReference>
<dbReference type="PROSITE" id="PS50181">
    <property type="entry name" value="FBOX"/>
    <property type="match status" value="1"/>
</dbReference>
<feature type="region of interest" description="Disordered" evidence="1">
    <location>
        <begin position="123"/>
        <end position="157"/>
    </location>
</feature>
<organism evidence="3 4">
    <name type="scientific">Entomortierella parvispora</name>
    <dbReference type="NCBI Taxonomy" id="205924"/>
    <lineage>
        <taxon>Eukaryota</taxon>
        <taxon>Fungi</taxon>
        <taxon>Fungi incertae sedis</taxon>
        <taxon>Mucoromycota</taxon>
        <taxon>Mortierellomycotina</taxon>
        <taxon>Mortierellomycetes</taxon>
        <taxon>Mortierellales</taxon>
        <taxon>Mortierellaceae</taxon>
        <taxon>Entomortierella</taxon>
    </lineage>
</organism>
<reference evidence="3" key="2">
    <citation type="journal article" date="2022" name="Microbiol. Resour. Announc.">
        <title>Whole-Genome Sequence of Entomortierella parvispora E1425, a Mucoromycotan Fungus Associated with Burkholderiaceae-Related Endosymbiotic Bacteria.</title>
        <authorList>
            <person name="Herlambang A."/>
            <person name="Guo Y."/>
            <person name="Takashima Y."/>
            <person name="Narisawa K."/>
            <person name="Ohta H."/>
            <person name="Nishizawa T."/>
        </authorList>
    </citation>
    <scope>NUCLEOTIDE SEQUENCE</scope>
    <source>
        <strain evidence="3">E1425</strain>
    </source>
</reference>
<dbReference type="AlphaFoldDB" id="A0A9P3HDT4"/>
<comment type="caution">
    <text evidence="3">The sequence shown here is derived from an EMBL/GenBank/DDBJ whole genome shotgun (WGS) entry which is preliminary data.</text>
</comment>
<evidence type="ECO:0000259" key="2">
    <source>
        <dbReference type="PROSITE" id="PS50181"/>
    </source>
</evidence>
<sequence length="492" mass="53502">MAQDTPLTASAISDAEAVADAFSDLQIQATPNLPWIEQSSIFSVLPSELVLEIFSYLDILTIFEFLDTCRYHRYMLLNLPEIWRKVRFIPLSELITLQQQSSTTSAVSPSASTTTSVPTAFAAKQRSENNTEAVTSEAAKPSHRLKHAENERDRERGGSRSLISEIYAVLRRFRKDNRLVDFVREIYMDSTDSPHFPSPLVMLIKFPHLEILSSRYRRGQTSLNTDTHTLKDMLRNGDIGEHSLKLRRWDIFHPYMTNEDVVGFKAILDAIALVGQEANGPGVILDIKPCPGPLEGASVEAPTTPGATVHHGLHWASSITSATTPTAVPATTPPSAMANEQDAITSQSSLPPTTECSNLVWKLEKCRICLAPQDRCWKCVTHCGACRAARAPPHINHQTALERERAARLPNKQNAVTVAGVVAPASTGRPVTPPGSISLSQMSNSSASIPSAYLSLGGAGMASLTSAMIATSSPAAHMPVALPVPPEFSFFD</sequence>
<dbReference type="SUPFAM" id="SSF81383">
    <property type="entry name" value="F-box domain"/>
    <property type="match status" value="1"/>
</dbReference>
<gene>
    <name evidence="3" type="ORF">EMPS_07253</name>
</gene>
<keyword evidence="4" id="KW-1185">Reference proteome</keyword>
<feature type="domain" description="F-box" evidence="2">
    <location>
        <begin position="39"/>
        <end position="86"/>
    </location>
</feature>
<feature type="compositionally biased region" description="Basic and acidic residues" evidence="1">
    <location>
        <begin position="147"/>
        <end position="157"/>
    </location>
</feature>
<dbReference type="Proteomes" id="UP000827284">
    <property type="component" value="Unassembled WGS sequence"/>
</dbReference>
<proteinExistence type="predicted"/>